<dbReference type="GO" id="GO:0000287">
    <property type="term" value="F:magnesium ion binding"/>
    <property type="evidence" value="ECO:0007669"/>
    <property type="project" value="UniProtKB-UniRule"/>
</dbReference>
<keyword evidence="6" id="KW-0460">Magnesium</keyword>
<dbReference type="PROSITE" id="PS01075">
    <property type="entry name" value="ACETATE_KINASE_1"/>
    <property type="match status" value="1"/>
</dbReference>
<feature type="binding site" evidence="6">
    <location>
        <begin position="328"/>
        <end position="332"/>
    </location>
    <ligand>
        <name>ATP</name>
        <dbReference type="ChEBI" id="CHEBI:30616"/>
    </ligand>
</feature>
<accession>A0A517QH87</accession>
<comment type="function">
    <text evidence="6">Catalyzes the formation of acetyl phosphate from acetate and ATP. Can also catalyze the reverse reaction.</text>
</comment>
<comment type="cofactor">
    <cofactor evidence="6">
        <name>Mg(2+)</name>
        <dbReference type="ChEBI" id="CHEBI:18420"/>
    </cofactor>
    <cofactor evidence="6">
        <name>Mn(2+)</name>
        <dbReference type="ChEBI" id="CHEBI:29035"/>
    </cofactor>
    <text evidence="6">Mg(2+). Can also accept Mn(2+).</text>
</comment>
<keyword evidence="9" id="KW-1185">Reference proteome</keyword>
<dbReference type="Pfam" id="PF00871">
    <property type="entry name" value="Acetate_kinase"/>
    <property type="match status" value="1"/>
</dbReference>
<keyword evidence="6" id="KW-0963">Cytoplasm</keyword>
<comment type="pathway">
    <text evidence="6">Metabolic intermediate biosynthesis; acetyl-CoA biosynthesis; acetyl-CoA from acetate: step 1/2.</text>
</comment>
<dbReference type="GO" id="GO:0008776">
    <property type="term" value="F:acetate kinase activity"/>
    <property type="evidence" value="ECO:0007669"/>
    <property type="project" value="UniProtKB-UniRule"/>
</dbReference>
<name>A0A517QH87_9PLAN</name>
<keyword evidence="4 6" id="KW-0418">Kinase</keyword>
<comment type="similarity">
    <text evidence="1 6 7">Belongs to the acetokinase family.</text>
</comment>
<dbReference type="HAMAP" id="MF_00020">
    <property type="entry name" value="Acetate_kinase"/>
    <property type="match status" value="1"/>
</dbReference>
<dbReference type="InterPro" id="IPR004372">
    <property type="entry name" value="Ac/propionate_kinase"/>
</dbReference>
<dbReference type="GO" id="GO:0006085">
    <property type="term" value="P:acetyl-CoA biosynthetic process"/>
    <property type="evidence" value="ECO:0007669"/>
    <property type="project" value="UniProtKB-UniRule"/>
</dbReference>
<dbReference type="Proteomes" id="UP000315724">
    <property type="component" value="Chromosome"/>
</dbReference>
<keyword evidence="5 6" id="KW-0067">ATP-binding</keyword>
<dbReference type="EC" id="2.7.2.1" evidence="6"/>
<dbReference type="Gene3D" id="3.30.420.40">
    <property type="match status" value="2"/>
</dbReference>
<dbReference type="UniPathway" id="UPA00340">
    <property type="reaction ID" value="UER00458"/>
</dbReference>
<dbReference type="KEGG" id="tpol:Mal48_02290"/>
<evidence type="ECO:0000313" key="9">
    <source>
        <dbReference type="Proteomes" id="UP000315724"/>
    </source>
</evidence>
<feature type="site" description="Transition state stabilizer" evidence="6">
    <location>
        <position position="179"/>
    </location>
</feature>
<keyword evidence="6" id="KW-0479">Metal-binding</keyword>
<dbReference type="PRINTS" id="PR00471">
    <property type="entry name" value="ACETATEKNASE"/>
</dbReference>
<gene>
    <name evidence="8" type="primary">ackA_1</name>
    <name evidence="6" type="synonym">ackA</name>
    <name evidence="8" type="ORF">Mal48_02290</name>
</gene>
<feature type="binding site" evidence="6">
    <location>
        <begin position="280"/>
        <end position="282"/>
    </location>
    <ligand>
        <name>ATP</name>
        <dbReference type="ChEBI" id="CHEBI:30616"/>
    </ligand>
</feature>
<feature type="binding site" evidence="6">
    <location>
        <position position="7"/>
    </location>
    <ligand>
        <name>Mg(2+)</name>
        <dbReference type="ChEBI" id="CHEBI:18420"/>
    </ligand>
</feature>
<dbReference type="AlphaFoldDB" id="A0A517QH87"/>
<sequence length="395" mass="42904">MKILVANLGSTSFKYRLFDMETEQQLARGGIDRIGEDAESNCVVEIGSHAAKETKHIPDHAAAVQMCLDQLMHSDTGCLNSVDEVAAIGFKAVFAGKLSGIKIVNEELLQAMENLADVAPAHNPPYVRAMRQLQASFPKIPLVAALETAFHETIPEKYRTYSVPYQWTQQYEVLRWGFHGASHRFIGTRMAELLGKEDAKVISCHLGGSSSICAMLGGLSQSTSMGMTPQSGLPQNNRVGDFDPFALRLVKRLSGKDYDELLDELSTQGGLLGLSGVSNDCRDIEIAAANGNEQAQLAVDVYAADIKKYIGQYLAVLNGADALVFTGGIGENSDTIRSKVCEDMTFAGIELDSDKNSSTREEGKISADNSKLQIWIVPTNEELVVARQTAKLVQN</sequence>
<evidence type="ECO:0000256" key="2">
    <source>
        <dbReference type="ARBA" id="ARBA00022679"/>
    </source>
</evidence>
<comment type="subunit">
    <text evidence="6">Homodimer.</text>
</comment>
<evidence type="ECO:0000256" key="6">
    <source>
        <dbReference type="HAMAP-Rule" id="MF_00020"/>
    </source>
</evidence>
<comment type="subcellular location">
    <subcellularLocation>
        <location evidence="6">Cytoplasm</location>
    </subcellularLocation>
</comment>
<comment type="catalytic activity">
    <reaction evidence="6">
        <text>acetate + ATP = acetyl phosphate + ADP</text>
        <dbReference type="Rhea" id="RHEA:11352"/>
        <dbReference type="ChEBI" id="CHEBI:22191"/>
        <dbReference type="ChEBI" id="CHEBI:30089"/>
        <dbReference type="ChEBI" id="CHEBI:30616"/>
        <dbReference type="ChEBI" id="CHEBI:456216"/>
        <dbReference type="EC" id="2.7.2.1"/>
    </reaction>
</comment>
<dbReference type="InterPro" id="IPR043129">
    <property type="entry name" value="ATPase_NBD"/>
</dbReference>
<dbReference type="GO" id="GO:0005524">
    <property type="term" value="F:ATP binding"/>
    <property type="evidence" value="ECO:0007669"/>
    <property type="project" value="UniProtKB-KW"/>
</dbReference>
<evidence type="ECO:0000256" key="3">
    <source>
        <dbReference type="ARBA" id="ARBA00022741"/>
    </source>
</evidence>
<dbReference type="GO" id="GO:0005737">
    <property type="term" value="C:cytoplasm"/>
    <property type="evidence" value="ECO:0007669"/>
    <property type="project" value="UniProtKB-SubCell"/>
</dbReference>
<dbReference type="PIRSF" id="PIRSF000722">
    <property type="entry name" value="Acetate_prop_kin"/>
    <property type="match status" value="1"/>
</dbReference>
<evidence type="ECO:0000313" key="8">
    <source>
        <dbReference type="EMBL" id="QDT30999.1"/>
    </source>
</evidence>
<feature type="binding site" evidence="6">
    <location>
        <position position="381"/>
    </location>
    <ligand>
        <name>Mg(2+)</name>
        <dbReference type="ChEBI" id="CHEBI:18420"/>
    </ligand>
</feature>
<evidence type="ECO:0000256" key="1">
    <source>
        <dbReference type="ARBA" id="ARBA00008748"/>
    </source>
</evidence>
<feature type="site" description="Transition state stabilizer" evidence="6">
    <location>
        <position position="238"/>
    </location>
</feature>
<proteinExistence type="inferred from homology"/>
<protein>
    <recommendedName>
        <fullName evidence="6">Acetate kinase</fullName>
        <ecNumber evidence="6">2.7.2.1</ecNumber>
    </recommendedName>
    <alternativeName>
        <fullName evidence="6">Acetokinase</fullName>
    </alternativeName>
</protein>
<dbReference type="PANTHER" id="PTHR21060">
    <property type="entry name" value="ACETATE KINASE"/>
    <property type="match status" value="1"/>
</dbReference>
<comment type="caution">
    <text evidence="6">Lacks conserved residue(s) required for the propagation of feature annotation.</text>
</comment>
<dbReference type="OrthoDB" id="9802453at2"/>
<evidence type="ECO:0000256" key="7">
    <source>
        <dbReference type="RuleBase" id="RU003835"/>
    </source>
</evidence>
<dbReference type="SUPFAM" id="SSF53067">
    <property type="entry name" value="Actin-like ATPase domain"/>
    <property type="match status" value="2"/>
</dbReference>
<dbReference type="NCBIfam" id="TIGR00016">
    <property type="entry name" value="ackA"/>
    <property type="match status" value="1"/>
</dbReference>
<dbReference type="GO" id="GO:0006083">
    <property type="term" value="P:acetate metabolic process"/>
    <property type="evidence" value="ECO:0007669"/>
    <property type="project" value="TreeGrafter"/>
</dbReference>
<organism evidence="8 9">
    <name type="scientific">Thalassoglobus polymorphus</name>
    <dbReference type="NCBI Taxonomy" id="2527994"/>
    <lineage>
        <taxon>Bacteria</taxon>
        <taxon>Pseudomonadati</taxon>
        <taxon>Planctomycetota</taxon>
        <taxon>Planctomycetia</taxon>
        <taxon>Planctomycetales</taxon>
        <taxon>Planctomycetaceae</taxon>
        <taxon>Thalassoglobus</taxon>
    </lineage>
</organism>
<feature type="binding site" evidence="6">
    <location>
        <position position="14"/>
    </location>
    <ligand>
        <name>ATP</name>
        <dbReference type="ChEBI" id="CHEBI:30616"/>
    </ligand>
</feature>
<evidence type="ECO:0000256" key="4">
    <source>
        <dbReference type="ARBA" id="ARBA00022777"/>
    </source>
</evidence>
<dbReference type="InterPro" id="IPR000890">
    <property type="entry name" value="Aliphatic_acid_kin_short-chain"/>
</dbReference>
<dbReference type="RefSeq" id="WP_145195262.1">
    <property type="nucleotide sequence ID" value="NZ_CP036267.1"/>
</dbReference>
<dbReference type="EMBL" id="CP036267">
    <property type="protein sequence ID" value="QDT30999.1"/>
    <property type="molecule type" value="Genomic_DNA"/>
</dbReference>
<reference evidence="8 9" key="1">
    <citation type="submission" date="2019-02" db="EMBL/GenBank/DDBJ databases">
        <title>Deep-cultivation of Planctomycetes and their phenomic and genomic characterization uncovers novel biology.</title>
        <authorList>
            <person name="Wiegand S."/>
            <person name="Jogler M."/>
            <person name="Boedeker C."/>
            <person name="Pinto D."/>
            <person name="Vollmers J."/>
            <person name="Rivas-Marin E."/>
            <person name="Kohn T."/>
            <person name="Peeters S.H."/>
            <person name="Heuer A."/>
            <person name="Rast P."/>
            <person name="Oberbeckmann S."/>
            <person name="Bunk B."/>
            <person name="Jeske O."/>
            <person name="Meyerdierks A."/>
            <person name="Storesund J.E."/>
            <person name="Kallscheuer N."/>
            <person name="Luecker S."/>
            <person name="Lage O.M."/>
            <person name="Pohl T."/>
            <person name="Merkel B.J."/>
            <person name="Hornburger P."/>
            <person name="Mueller R.-W."/>
            <person name="Bruemmer F."/>
            <person name="Labrenz M."/>
            <person name="Spormann A.M."/>
            <person name="Op den Camp H."/>
            <person name="Overmann J."/>
            <person name="Amann R."/>
            <person name="Jetten M.S.M."/>
            <person name="Mascher T."/>
            <person name="Medema M.H."/>
            <person name="Devos D.P."/>
            <person name="Kaster A.-K."/>
            <person name="Ovreas L."/>
            <person name="Rohde M."/>
            <person name="Galperin M.Y."/>
            <person name="Jogler C."/>
        </authorList>
    </citation>
    <scope>NUCLEOTIDE SEQUENCE [LARGE SCALE GENOMIC DNA]</scope>
    <source>
        <strain evidence="8 9">Mal48</strain>
    </source>
</reference>
<keyword evidence="3 6" id="KW-0547">Nucleotide-binding</keyword>
<evidence type="ECO:0000256" key="5">
    <source>
        <dbReference type="ARBA" id="ARBA00022840"/>
    </source>
</evidence>
<dbReference type="InterPro" id="IPR023865">
    <property type="entry name" value="Aliphatic_acid_kinase_CS"/>
</dbReference>
<keyword evidence="2 6" id="KW-0808">Transferase</keyword>
<dbReference type="PANTHER" id="PTHR21060:SF15">
    <property type="entry name" value="ACETATE KINASE-RELATED"/>
    <property type="match status" value="1"/>
</dbReference>